<comment type="function">
    <text evidence="7">Part of the ABC transporter complex PotABCD involved in spermidine/putrescine import. Responsible for energy coupling to the transport system.</text>
</comment>
<keyword evidence="10" id="KW-1185">Reference proteome</keyword>
<dbReference type="EMBL" id="JACHFM010000002">
    <property type="protein sequence ID" value="MBB5221929.1"/>
    <property type="molecule type" value="Genomic_DNA"/>
</dbReference>
<dbReference type="SUPFAM" id="SSF52540">
    <property type="entry name" value="P-loop containing nucleoside triphosphate hydrolases"/>
    <property type="match status" value="1"/>
</dbReference>
<comment type="caution">
    <text evidence="9">The sequence shown here is derived from an EMBL/GenBank/DDBJ whole genome shotgun (WGS) entry which is preliminary data.</text>
</comment>
<evidence type="ECO:0000256" key="3">
    <source>
        <dbReference type="ARBA" id="ARBA00022741"/>
    </source>
</evidence>
<dbReference type="Pfam" id="PF00005">
    <property type="entry name" value="ABC_tran"/>
    <property type="match status" value="1"/>
</dbReference>
<dbReference type="InterPro" id="IPR008995">
    <property type="entry name" value="Mo/tungstate-bd_C_term_dom"/>
</dbReference>
<dbReference type="InterPro" id="IPR050093">
    <property type="entry name" value="ABC_SmlMolc_Importer"/>
</dbReference>
<dbReference type="PROSITE" id="PS50893">
    <property type="entry name" value="ABC_TRANSPORTER_2"/>
    <property type="match status" value="1"/>
</dbReference>
<dbReference type="NCBIfam" id="TIGR01187">
    <property type="entry name" value="potA"/>
    <property type="match status" value="1"/>
</dbReference>
<evidence type="ECO:0000313" key="9">
    <source>
        <dbReference type="EMBL" id="MBB5221929.1"/>
    </source>
</evidence>
<dbReference type="Pfam" id="PF08402">
    <property type="entry name" value="TOBE_2"/>
    <property type="match status" value="1"/>
</dbReference>
<evidence type="ECO:0000256" key="7">
    <source>
        <dbReference type="RuleBase" id="RU364083"/>
    </source>
</evidence>
<dbReference type="FunFam" id="3.40.50.300:FF:000042">
    <property type="entry name" value="Maltose/maltodextrin ABC transporter, ATP-binding protein"/>
    <property type="match status" value="1"/>
</dbReference>
<keyword evidence="1 7" id="KW-0813">Transport</keyword>
<keyword evidence="6 7" id="KW-0472">Membrane</keyword>
<dbReference type="PANTHER" id="PTHR42781">
    <property type="entry name" value="SPERMIDINE/PUTRESCINE IMPORT ATP-BINDING PROTEIN POTA"/>
    <property type="match status" value="1"/>
</dbReference>
<reference evidence="9 10" key="1">
    <citation type="submission" date="2020-08" db="EMBL/GenBank/DDBJ databases">
        <title>Genomic Encyclopedia of Type Strains, Phase IV (KMG-IV): sequencing the most valuable type-strain genomes for metagenomic binning, comparative biology and taxonomic classification.</title>
        <authorList>
            <person name="Goeker M."/>
        </authorList>
    </citation>
    <scope>NUCLEOTIDE SEQUENCE [LARGE SCALE GENOMIC DNA]</scope>
    <source>
        <strain evidence="9 10">DSM 101730</strain>
    </source>
</reference>
<dbReference type="InterPro" id="IPR005893">
    <property type="entry name" value="PotA-like"/>
</dbReference>
<keyword evidence="2 7" id="KW-1003">Cell membrane</keyword>
<evidence type="ECO:0000256" key="4">
    <source>
        <dbReference type="ARBA" id="ARBA00022840"/>
    </source>
</evidence>
<keyword evidence="5 7" id="KW-1278">Translocase</keyword>
<feature type="domain" description="ABC transporter" evidence="8">
    <location>
        <begin position="4"/>
        <end position="234"/>
    </location>
</feature>
<evidence type="ECO:0000256" key="1">
    <source>
        <dbReference type="ARBA" id="ARBA00022448"/>
    </source>
</evidence>
<accession>A0A840SG44</accession>
<dbReference type="Proteomes" id="UP000549457">
    <property type="component" value="Unassembled WGS sequence"/>
</dbReference>
<evidence type="ECO:0000256" key="5">
    <source>
        <dbReference type="ARBA" id="ARBA00022967"/>
    </source>
</evidence>
<evidence type="ECO:0000313" key="10">
    <source>
        <dbReference type="Proteomes" id="UP000549457"/>
    </source>
</evidence>
<dbReference type="GO" id="GO:0005524">
    <property type="term" value="F:ATP binding"/>
    <property type="evidence" value="ECO:0007669"/>
    <property type="project" value="UniProtKB-KW"/>
</dbReference>
<gene>
    <name evidence="7" type="primary">potA</name>
    <name evidence="9" type="ORF">HNP73_001865</name>
</gene>
<comment type="similarity">
    <text evidence="7">Belongs to the ABC transporter superfamily. Spermidine/putrescine importer (TC 3.A.1.11.1) family.</text>
</comment>
<dbReference type="PANTHER" id="PTHR42781:SF4">
    <property type="entry name" value="SPERMIDINE_PUTRESCINE IMPORT ATP-BINDING PROTEIN POTA"/>
    <property type="match status" value="1"/>
</dbReference>
<organism evidence="9 10">
    <name type="scientific">Amaricoccus macauensis</name>
    <dbReference type="NCBI Taxonomy" id="57001"/>
    <lineage>
        <taxon>Bacteria</taxon>
        <taxon>Pseudomonadati</taxon>
        <taxon>Pseudomonadota</taxon>
        <taxon>Alphaproteobacteria</taxon>
        <taxon>Rhodobacterales</taxon>
        <taxon>Paracoccaceae</taxon>
        <taxon>Amaricoccus</taxon>
    </lineage>
</organism>
<keyword evidence="4 7" id="KW-0067">ATP-binding</keyword>
<dbReference type="GO" id="GO:0043190">
    <property type="term" value="C:ATP-binding cassette (ABC) transporter complex"/>
    <property type="evidence" value="ECO:0007669"/>
    <property type="project" value="InterPro"/>
</dbReference>
<evidence type="ECO:0000256" key="6">
    <source>
        <dbReference type="ARBA" id="ARBA00023136"/>
    </source>
</evidence>
<dbReference type="PROSITE" id="PS00211">
    <property type="entry name" value="ABC_TRANSPORTER_1"/>
    <property type="match status" value="1"/>
</dbReference>
<dbReference type="InterPro" id="IPR003593">
    <property type="entry name" value="AAA+_ATPase"/>
</dbReference>
<dbReference type="GO" id="GO:0015417">
    <property type="term" value="F:ABC-type polyamine transporter activity"/>
    <property type="evidence" value="ECO:0007669"/>
    <property type="project" value="UniProtKB-EC"/>
</dbReference>
<dbReference type="InterPro" id="IPR013611">
    <property type="entry name" value="Transp-assoc_OB_typ2"/>
</dbReference>
<evidence type="ECO:0000256" key="2">
    <source>
        <dbReference type="ARBA" id="ARBA00022475"/>
    </source>
</evidence>
<keyword evidence="3 7" id="KW-0547">Nucleotide-binding</keyword>
<dbReference type="RefSeq" id="WP_184148373.1">
    <property type="nucleotide sequence ID" value="NZ_JACHFM010000002.1"/>
</dbReference>
<dbReference type="EC" id="7.6.2.11" evidence="7"/>
<dbReference type="Gene3D" id="2.40.50.100">
    <property type="match status" value="1"/>
</dbReference>
<dbReference type="SUPFAM" id="SSF50331">
    <property type="entry name" value="MOP-like"/>
    <property type="match status" value="1"/>
</dbReference>
<dbReference type="InterPro" id="IPR003439">
    <property type="entry name" value="ABC_transporter-like_ATP-bd"/>
</dbReference>
<comment type="subunit">
    <text evidence="7">The complex is composed of two ATP-binding proteins (PotA), two transmembrane proteins (PotB and PotC) and a solute-binding protein (PotD).</text>
</comment>
<protein>
    <recommendedName>
        <fullName evidence="7">Spermidine/putrescine import ATP-binding protein PotA</fullName>
        <ecNumber evidence="7">7.6.2.11</ecNumber>
    </recommendedName>
</protein>
<sequence>MANIAISGLNKTYGSFRAVDFIDLNVQEGEFVIVLGPSGCGKTTTLRMLAGFIEPDGGQVILGGRDITYEPPYRRNIGLVFQNYALFPHLTIFENVAFGLRRRGVNHSEITPRVKDALSLVDLSHLTDRLPRQLSGGQQQRVAIARAIAIRPDVLLLDEPLSNLDAKLRLQVRDELRSLQKRLGITTIMVTHDQDEAMSVGDRLVLMRSGRIEQIGSPDDLYNRPANRFVADFIGRTNFLRGRIEKDQAFHSEGGIVLTSASQPPGATEAMIRPEAIRVRSVPEQSGPNAISGTIHGHVFLGGLIELAIDMPGGERITGVISPRELEEAGVKLIPNAPVYISVAPKDVVLL</sequence>
<proteinExistence type="inferred from homology"/>
<dbReference type="AlphaFoldDB" id="A0A840SG44"/>
<dbReference type="SMART" id="SM00382">
    <property type="entry name" value="AAA"/>
    <property type="match status" value="1"/>
</dbReference>
<evidence type="ECO:0000259" key="8">
    <source>
        <dbReference type="PROSITE" id="PS50893"/>
    </source>
</evidence>
<dbReference type="Gene3D" id="3.40.50.300">
    <property type="entry name" value="P-loop containing nucleotide triphosphate hydrolases"/>
    <property type="match status" value="1"/>
</dbReference>
<comment type="catalytic activity">
    <reaction evidence="7">
        <text>ATP + H2O + polyamine-[polyamine-binding protein]Side 1 = ADP + phosphate + polyamineSide 2 + [polyamine-binding protein]Side 1.</text>
        <dbReference type="EC" id="7.6.2.11"/>
    </reaction>
</comment>
<name>A0A840SG44_9RHOB</name>
<dbReference type="GO" id="GO:0016887">
    <property type="term" value="F:ATP hydrolysis activity"/>
    <property type="evidence" value="ECO:0007669"/>
    <property type="project" value="InterPro"/>
</dbReference>
<dbReference type="InterPro" id="IPR027417">
    <property type="entry name" value="P-loop_NTPase"/>
</dbReference>
<dbReference type="InterPro" id="IPR017871">
    <property type="entry name" value="ABC_transporter-like_CS"/>
</dbReference>